<evidence type="ECO:0000313" key="1">
    <source>
        <dbReference type="EMBL" id="QJB00887.1"/>
    </source>
</evidence>
<evidence type="ECO:0000313" key="2">
    <source>
        <dbReference type="EMBL" id="QJB05045.1"/>
    </source>
</evidence>
<dbReference type="AlphaFoldDB" id="A0A6M3MHL1"/>
<organism evidence="2">
    <name type="scientific">viral metagenome</name>
    <dbReference type="NCBI Taxonomy" id="1070528"/>
    <lineage>
        <taxon>unclassified sequences</taxon>
        <taxon>metagenomes</taxon>
        <taxon>organismal metagenomes</taxon>
    </lineage>
</organism>
<sequence length="73" mass="8398">MKPEETIKQHFRLMRQASSQAFADYHANVLYGYLLGMRETGQISAAMFSRLNGIVQTAWGKKIDRIYGFRRAA</sequence>
<reference evidence="2" key="1">
    <citation type="submission" date="2020-03" db="EMBL/GenBank/DDBJ databases">
        <title>The deep terrestrial virosphere.</title>
        <authorList>
            <person name="Holmfeldt K."/>
            <person name="Nilsson E."/>
            <person name="Simone D."/>
            <person name="Lopez-Fernandez M."/>
            <person name="Wu X."/>
            <person name="de Brujin I."/>
            <person name="Lundin D."/>
            <person name="Andersson A."/>
            <person name="Bertilsson S."/>
            <person name="Dopson M."/>
        </authorList>
    </citation>
    <scope>NUCLEOTIDE SEQUENCE</scope>
    <source>
        <strain evidence="1">MM171A00157</strain>
        <strain evidence="2">MM171B00143</strain>
    </source>
</reference>
<dbReference type="EMBL" id="MT143894">
    <property type="protein sequence ID" value="QJB05045.1"/>
    <property type="molecule type" value="Genomic_DNA"/>
</dbReference>
<accession>A0A6M3MHL1</accession>
<dbReference type="EMBL" id="MT143702">
    <property type="protein sequence ID" value="QJB00887.1"/>
    <property type="molecule type" value="Genomic_DNA"/>
</dbReference>
<proteinExistence type="predicted"/>
<name>A0A6M3MHL1_9ZZZZ</name>
<gene>
    <name evidence="1" type="ORF">MM171A00157_0056</name>
    <name evidence="2" type="ORF">MM171B00143_0016</name>
</gene>
<protein>
    <submittedName>
        <fullName evidence="2">Uncharacterized protein</fullName>
    </submittedName>
</protein>